<feature type="compositionally biased region" description="Basic and acidic residues" evidence="1">
    <location>
        <begin position="97"/>
        <end position="110"/>
    </location>
</feature>
<protein>
    <submittedName>
        <fullName evidence="2">Uncharacterized protein</fullName>
    </submittedName>
</protein>
<feature type="region of interest" description="Disordered" evidence="1">
    <location>
        <begin position="53"/>
        <end position="110"/>
    </location>
</feature>
<keyword evidence="3" id="KW-1185">Reference proteome</keyword>
<dbReference type="VEuPathDB" id="FungiDB:PYU1_G006749"/>
<reference evidence="2" key="3">
    <citation type="submission" date="2015-02" db="UniProtKB">
        <authorList>
            <consortium name="EnsemblProtists"/>
        </authorList>
    </citation>
    <scope>IDENTIFICATION</scope>
    <source>
        <strain evidence="2">DAOM BR144</strain>
    </source>
</reference>
<reference evidence="3" key="2">
    <citation type="submission" date="2010-04" db="EMBL/GenBank/DDBJ databases">
        <authorList>
            <person name="Buell R."/>
            <person name="Hamilton J."/>
            <person name="Hostetler J."/>
        </authorList>
    </citation>
    <scope>NUCLEOTIDE SEQUENCE [LARGE SCALE GENOMIC DNA]</scope>
    <source>
        <strain evidence="3">DAOM:BR144</strain>
    </source>
</reference>
<dbReference type="HOGENOM" id="CLU_1623369_0_0_1"/>
<dbReference type="EMBL" id="GL376635">
    <property type="status" value="NOT_ANNOTATED_CDS"/>
    <property type="molecule type" value="Genomic_DNA"/>
</dbReference>
<dbReference type="AlphaFoldDB" id="K3WP71"/>
<accession>K3WP71</accession>
<evidence type="ECO:0000313" key="3">
    <source>
        <dbReference type="Proteomes" id="UP000019132"/>
    </source>
</evidence>
<dbReference type="STRING" id="431595.K3WP71"/>
<dbReference type="PANTHER" id="PTHR37067:SF3">
    <property type="entry name" value="PX DOMAIN-CONTAINING PROTEIN"/>
    <property type="match status" value="1"/>
</dbReference>
<evidence type="ECO:0000256" key="1">
    <source>
        <dbReference type="SAM" id="MobiDB-lite"/>
    </source>
</evidence>
<organism evidence="2 3">
    <name type="scientific">Globisporangium ultimum (strain ATCC 200006 / CBS 805.95 / DAOM BR144)</name>
    <name type="common">Pythium ultimum</name>
    <dbReference type="NCBI Taxonomy" id="431595"/>
    <lineage>
        <taxon>Eukaryota</taxon>
        <taxon>Sar</taxon>
        <taxon>Stramenopiles</taxon>
        <taxon>Oomycota</taxon>
        <taxon>Peronosporomycetes</taxon>
        <taxon>Pythiales</taxon>
        <taxon>Pythiaceae</taxon>
        <taxon>Globisporangium</taxon>
    </lineage>
</organism>
<dbReference type="Proteomes" id="UP000019132">
    <property type="component" value="Unassembled WGS sequence"/>
</dbReference>
<dbReference type="InParanoid" id="K3WP71"/>
<proteinExistence type="predicted"/>
<reference evidence="3" key="1">
    <citation type="journal article" date="2010" name="Genome Biol.">
        <title>Genome sequence of the necrotrophic plant pathogen Pythium ultimum reveals original pathogenicity mechanisms and effector repertoire.</title>
        <authorList>
            <person name="Levesque C.A."/>
            <person name="Brouwer H."/>
            <person name="Cano L."/>
            <person name="Hamilton J.P."/>
            <person name="Holt C."/>
            <person name="Huitema E."/>
            <person name="Raffaele S."/>
            <person name="Robideau G.P."/>
            <person name="Thines M."/>
            <person name="Win J."/>
            <person name="Zerillo M.M."/>
            <person name="Beakes G.W."/>
            <person name="Boore J.L."/>
            <person name="Busam D."/>
            <person name="Dumas B."/>
            <person name="Ferriera S."/>
            <person name="Fuerstenberg S.I."/>
            <person name="Gachon C.M."/>
            <person name="Gaulin E."/>
            <person name="Govers F."/>
            <person name="Grenville-Briggs L."/>
            <person name="Horner N."/>
            <person name="Hostetler J."/>
            <person name="Jiang R.H."/>
            <person name="Johnson J."/>
            <person name="Krajaejun T."/>
            <person name="Lin H."/>
            <person name="Meijer H.J."/>
            <person name="Moore B."/>
            <person name="Morris P."/>
            <person name="Phuntmart V."/>
            <person name="Puiu D."/>
            <person name="Shetty J."/>
            <person name="Stajich J.E."/>
            <person name="Tripathy S."/>
            <person name="Wawra S."/>
            <person name="van West P."/>
            <person name="Whitty B.R."/>
            <person name="Coutinho P.M."/>
            <person name="Henrissat B."/>
            <person name="Martin F."/>
            <person name="Thomas P.D."/>
            <person name="Tyler B.M."/>
            <person name="De Vries R.P."/>
            <person name="Kamoun S."/>
            <person name="Yandell M."/>
            <person name="Tisserat N."/>
            <person name="Buell C.R."/>
        </authorList>
    </citation>
    <scope>NUCLEOTIDE SEQUENCE</scope>
    <source>
        <strain evidence="3">DAOM:BR144</strain>
    </source>
</reference>
<name>K3WP71_GLOUD</name>
<dbReference type="eggNOG" id="ENOG502T3W4">
    <property type="taxonomic scope" value="Eukaryota"/>
</dbReference>
<dbReference type="PANTHER" id="PTHR37067">
    <property type="entry name" value="PX DOMAIN-CONTAINING PROTEIN"/>
    <property type="match status" value="1"/>
</dbReference>
<evidence type="ECO:0000313" key="2">
    <source>
        <dbReference type="EnsemblProtists" id="PYU1_T006763"/>
    </source>
</evidence>
<sequence>MEKRRKRVHPWRDEYTREFGVRVVKRDDDSADVLLVECRFCAVFGREKRAAAAVDGAPTSQSNNSALPAATVATDATSSRKRPRARSRSVATWKKSFRSDNMRSHHVEQHPQKWAAYQRLLTLVKKEQVRQFAGRKNSGEAAPDDGAIAVEDQLEAFFAPDERE</sequence>
<dbReference type="EnsemblProtists" id="PYU1_T006763">
    <property type="protein sequence ID" value="PYU1_T006763"/>
    <property type="gene ID" value="PYU1_G006749"/>
</dbReference>